<evidence type="ECO:0000313" key="2">
    <source>
        <dbReference type="Proteomes" id="UP000036520"/>
    </source>
</evidence>
<organism evidence="1 2">
    <name type="scientific">Cyclobacterium amurskyense</name>
    <dbReference type="NCBI Taxonomy" id="320787"/>
    <lineage>
        <taxon>Bacteria</taxon>
        <taxon>Pseudomonadati</taxon>
        <taxon>Bacteroidota</taxon>
        <taxon>Cytophagia</taxon>
        <taxon>Cytophagales</taxon>
        <taxon>Cyclobacteriaceae</taxon>
        <taxon>Cyclobacterium</taxon>
    </lineage>
</organism>
<gene>
    <name evidence="1" type="ORF">CA2015_1903</name>
</gene>
<evidence type="ECO:0008006" key="3">
    <source>
        <dbReference type="Google" id="ProtNLM"/>
    </source>
</evidence>
<dbReference type="Gene3D" id="3.40.630.30">
    <property type="match status" value="1"/>
</dbReference>
<dbReference type="AlphaFoldDB" id="A0A0H4PDX8"/>
<dbReference type="KEGG" id="camu:CA2015_1903"/>
<sequence>MNVIETSSGNSHIVEINPVEDGDYKTLSKSRFFFDWKKEKAYEIYKLQLSGTSEILGIISLEKIPEEWRVHIRLLTVSKDNRGKEKQYDGIAGNLIAYAARIAVKEYAEYACVSLRPKSQIAQHYIDKYNMKLTGMTLSIEVPEILDLINQYDHEK</sequence>
<name>A0A0H4PDX8_9BACT</name>
<proteinExistence type="predicted"/>
<dbReference type="Proteomes" id="UP000036520">
    <property type="component" value="Chromosome"/>
</dbReference>
<evidence type="ECO:0000313" key="1">
    <source>
        <dbReference type="EMBL" id="AKP51330.1"/>
    </source>
</evidence>
<accession>A0A0H4PDX8</accession>
<reference evidence="1 2" key="1">
    <citation type="submission" date="2015-07" db="EMBL/GenBank/DDBJ databases">
        <authorList>
            <person name="Kim K.M."/>
        </authorList>
    </citation>
    <scope>NUCLEOTIDE SEQUENCE [LARGE SCALE GENOMIC DNA]</scope>
    <source>
        <strain evidence="1 2">KCTC 12363</strain>
    </source>
</reference>
<dbReference type="SUPFAM" id="SSF55729">
    <property type="entry name" value="Acyl-CoA N-acyltransferases (Nat)"/>
    <property type="match status" value="1"/>
</dbReference>
<dbReference type="STRING" id="320787.CA2015_1903"/>
<keyword evidence="2" id="KW-1185">Reference proteome</keyword>
<protein>
    <recommendedName>
        <fullName evidence="3">N-acetyltransferase domain-containing protein</fullName>
    </recommendedName>
</protein>
<dbReference type="RefSeq" id="WP_014020005.1">
    <property type="nucleotide sequence ID" value="NZ_CAXBGM010000171.1"/>
</dbReference>
<dbReference type="EMBL" id="CP012040">
    <property type="protein sequence ID" value="AKP51330.1"/>
    <property type="molecule type" value="Genomic_DNA"/>
</dbReference>
<dbReference type="OrthoDB" id="956078at2"/>
<dbReference type="InterPro" id="IPR016181">
    <property type="entry name" value="Acyl_CoA_acyltransferase"/>
</dbReference>